<dbReference type="Pfam" id="PF01944">
    <property type="entry name" value="SpoIIM"/>
    <property type="match status" value="1"/>
</dbReference>
<keyword evidence="1" id="KW-0812">Transmembrane</keyword>
<keyword evidence="3" id="KW-1185">Reference proteome</keyword>
<accession>A0ABS1KVB9</accession>
<protein>
    <submittedName>
        <fullName evidence="2">Stage II sporulation protein M</fullName>
    </submittedName>
</protein>
<proteinExistence type="predicted"/>
<keyword evidence="1" id="KW-0472">Membrane</keyword>
<evidence type="ECO:0000313" key="2">
    <source>
        <dbReference type="EMBL" id="MBL0742642.1"/>
    </source>
</evidence>
<gene>
    <name evidence="2" type="ORF">JI741_15560</name>
</gene>
<feature type="transmembrane region" description="Helical" evidence="1">
    <location>
        <begin position="157"/>
        <end position="181"/>
    </location>
</feature>
<evidence type="ECO:0000256" key="1">
    <source>
        <dbReference type="SAM" id="Phobius"/>
    </source>
</evidence>
<dbReference type="EMBL" id="JAERRB010000005">
    <property type="protein sequence ID" value="MBL0742642.1"/>
    <property type="molecule type" value="Genomic_DNA"/>
</dbReference>
<name>A0ABS1KVB9_9BACT</name>
<sequence length="186" mass="20988">MKYIDARDCRYILVGIAFWLLGMMMAYPIDAERHAYFLRPPNHHAKIDSIDFGMLHINGSVFLSIVANNLLIGILVSAGGFLTGGILTAAVFTWNGFILMLTIRALSQCQDESIVELFAFHGIFEISAFLLFGTIGFRGFSFWKNLIEKDPMPPAVFINWKFALLPTLLLVIAATIEYYMIKTNIR</sequence>
<feature type="transmembrane region" description="Helical" evidence="1">
    <location>
        <begin position="12"/>
        <end position="29"/>
    </location>
</feature>
<comment type="caution">
    <text evidence="2">The sequence shown here is derived from an EMBL/GenBank/DDBJ whole genome shotgun (WGS) entry which is preliminary data.</text>
</comment>
<feature type="transmembrane region" description="Helical" evidence="1">
    <location>
        <begin position="70"/>
        <end position="103"/>
    </location>
</feature>
<evidence type="ECO:0000313" key="3">
    <source>
        <dbReference type="Proteomes" id="UP000613030"/>
    </source>
</evidence>
<dbReference type="Proteomes" id="UP000613030">
    <property type="component" value="Unassembled WGS sequence"/>
</dbReference>
<feature type="transmembrane region" description="Helical" evidence="1">
    <location>
        <begin position="115"/>
        <end position="137"/>
    </location>
</feature>
<dbReference type="RefSeq" id="WP_202011105.1">
    <property type="nucleotide sequence ID" value="NZ_JAERRB010000005.1"/>
</dbReference>
<organism evidence="2 3">
    <name type="scientific">Chryseolinea lacunae</name>
    <dbReference type="NCBI Taxonomy" id="2801331"/>
    <lineage>
        <taxon>Bacteria</taxon>
        <taxon>Pseudomonadati</taxon>
        <taxon>Bacteroidota</taxon>
        <taxon>Cytophagia</taxon>
        <taxon>Cytophagales</taxon>
        <taxon>Fulvivirgaceae</taxon>
        <taxon>Chryseolinea</taxon>
    </lineage>
</organism>
<keyword evidence="1" id="KW-1133">Transmembrane helix</keyword>
<dbReference type="InterPro" id="IPR002798">
    <property type="entry name" value="SpoIIM-like"/>
</dbReference>
<reference evidence="2 3" key="1">
    <citation type="submission" date="2021-01" db="EMBL/GenBank/DDBJ databases">
        <title>Chryseolinea sp. Jin1 Genome sequencing and assembly.</title>
        <authorList>
            <person name="Kim I."/>
        </authorList>
    </citation>
    <scope>NUCLEOTIDE SEQUENCE [LARGE SCALE GENOMIC DNA]</scope>
    <source>
        <strain evidence="2 3">Jin1</strain>
    </source>
</reference>